<dbReference type="InterPro" id="IPR029787">
    <property type="entry name" value="Nucleotide_cyclase"/>
</dbReference>
<dbReference type="InterPro" id="IPR000700">
    <property type="entry name" value="PAS-assoc_C"/>
</dbReference>
<feature type="domain" description="PAC" evidence="8">
    <location>
        <begin position="440"/>
        <end position="496"/>
    </location>
</feature>
<dbReference type="RefSeq" id="WP_186955095.1">
    <property type="nucleotide sequence ID" value="NZ_JACOFX010000011.1"/>
</dbReference>
<dbReference type="Pfam" id="PF08448">
    <property type="entry name" value="PAS_4"/>
    <property type="match status" value="3"/>
</dbReference>
<dbReference type="Proteomes" id="UP000646911">
    <property type="component" value="Unassembled WGS sequence"/>
</dbReference>
<dbReference type="InterPro" id="IPR013656">
    <property type="entry name" value="PAS_4"/>
</dbReference>
<keyword evidence="5 6" id="KW-0472">Membrane</keyword>
<keyword evidence="2" id="KW-1003">Cell membrane</keyword>
<keyword evidence="3 6" id="KW-0812">Transmembrane</keyword>
<evidence type="ECO:0000259" key="7">
    <source>
        <dbReference type="PROSITE" id="PS50112"/>
    </source>
</evidence>
<dbReference type="CDD" id="cd12912">
    <property type="entry name" value="PDC2_MCP_like"/>
    <property type="match status" value="1"/>
</dbReference>
<organism evidence="10 11">
    <name type="scientific">Undibacterium umbellatum</name>
    <dbReference type="NCBI Taxonomy" id="2762300"/>
    <lineage>
        <taxon>Bacteria</taxon>
        <taxon>Pseudomonadati</taxon>
        <taxon>Pseudomonadota</taxon>
        <taxon>Betaproteobacteria</taxon>
        <taxon>Burkholderiales</taxon>
        <taxon>Oxalobacteraceae</taxon>
        <taxon>Undibacterium</taxon>
    </lineage>
</organism>
<evidence type="ECO:0000313" key="11">
    <source>
        <dbReference type="Proteomes" id="UP000646911"/>
    </source>
</evidence>
<dbReference type="Gene3D" id="6.10.340.10">
    <property type="match status" value="1"/>
</dbReference>
<dbReference type="PANTHER" id="PTHR44757:SF2">
    <property type="entry name" value="BIOFILM ARCHITECTURE MAINTENANCE PROTEIN MBAA"/>
    <property type="match status" value="1"/>
</dbReference>
<dbReference type="Pfam" id="PF02743">
    <property type="entry name" value="dCache_1"/>
    <property type="match status" value="1"/>
</dbReference>
<keyword evidence="4 6" id="KW-1133">Transmembrane helix</keyword>
<dbReference type="InterPro" id="IPR033479">
    <property type="entry name" value="dCache_1"/>
</dbReference>
<dbReference type="PANTHER" id="PTHR44757">
    <property type="entry name" value="DIGUANYLATE CYCLASE DGCP"/>
    <property type="match status" value="1"/>
</dbReference>
<dbReference type="PROSITE" id="PS50112">
    <property type="entry name" value="PAS"/>
    <property type="match status" value="2"/>
</dbReference>
<keyword evidence="11" id="KW-1185">Reference proteome</keyword>
<dbReference type="Pfam" id="PF00990">
    <property type="entry name" value="GGDEF"/>
    <property type="match status" value="1"/>
</dbReference>
<comment type="caution">
    <text evidence="10">The sequence shown here is derived from an EMBL/GenBank/DDBJ whole genome shotgun (WGS) entry which is preliminary data.</text>
</comment>
<dbReference type="InterPro" id="IPR052155">
    <property type="entry name" value="Biofilm_reg_signaling"/>
</dbReference>
<dbReference type="InterPro" id="IPR000014">
    <property type="entry name" value="PAS"/>
</dbReference>
<proteinExistence type="predicted"/>
<dbReference type="SUPFAM" id="SSF55073">
    <property type="entry name" value="Nucleotide cyclase"/>
    <property type="match status" value="1"/>
</dbReference>
<evidence type="ECO:0000256" key="5">
    <source>
        <dbReference type="ARBA" id="ARBA00023136"/>
    </source>
</evidence>
<dbReference type="PROSITE" id="PS50113">
    <property type="entry name" value="PAC"/>
    <property type="match status" value="3"/>
</dbReference>
<feature type="transmembrane region" description="Helical" evidence="6">
    <location>
        <begin position="294"/>
        <end position="315"/>
    </location>
</feature>
<dbReference type="Gene3D" id="3.30.450.20">
    <property type="entry name" value="PAS domain"/>
    <property type="match status" value="4"/>
</dbReference>
<dbReference type="CDD" id="cd00130">
    <property type="entry name" value="PAS"/>
    <property type="match status" value="2"/>
</dbReference>
<dbReference type="CDD" id="cd01949">
    <property type="entry name" value="GGDEF"/>
    <property type="match status" value="1"/>
</dbReference>
<evidence type="ECO:0000256" key="3">
    <source>
        <dbReference type="ARBA" id="ARBA00022692"/>
    </source>
</evidence>
<dbReference type="Gene3D" id="3.30.70.270">
    <property type="match status" value="1"/>
</dbReference>
<dbReference type="NCBIfam" id="TIGR00254">
    <property type="entry name" value="GGDEF"/>
    <property type="match status" value="1"/>
</dbReference>
<dbReference type="CDD" id="cd12914">
    <property type="entry name" value="PDC1_DGC_like"/>
    <property type="match status" value="1"/>
</dbReference>
<feature type="domain" description="GGDEF" evidence="9">
    <location>
        <begin position="776"/>
        <end position="909"/>
    </location>
</feature>
<dbReference type="NCBIfam" id="TIGR00229">
    <property type="entry name" value="sensory_box"/>
    <property type="match status" value="3"/>
</dbReference>
<feature type="domain" description="PAS" evidence="7">
    <location>
        <begin position="497"/>
        <end position="567"/>
    </location>
</feature>
<dbReference type="SMART" id="SM00091">
    <property type="entry name" value="PAS"/>
    <property type="match status" value="3"/>
</dbReference>
<protein>
    <submittedName>
        <fullName evidence="10">Diguanylate cyclase</fullName>
    </submittedName>
</protein>
<comment type="subcellular location">
    <subcellularLocation>
        <location evidence="1">Cell membrane</location>
        <topology evidence="1">Multi-pass membrane protein</topology>
    </subcellularLocation>
</comment>
<dbReference type="InterPro" id="IPR035965">
    <property type="entry name" value="PAS-like_dom_sf"/>
</dbReference>
<evidence type="ECO:0000256" key="6">
    <source>
        <dbReference type="SAM" id="Phobius"/>
    </source>
</evidence>
<accession>A0ABR6ZCU6</accession>
<dbReference type="SUPFAM" id="SSF55785">
    <property type="entry name" value="PYP-like sensor domain (PAS domain)"/>
    <property type="match status" value="3"/>
</dbReference>
<dbReference type="SMART" id="SM00267">
    <property type="entry name" value="GGDEF"/>
    <property type="match status" value="1"/>
</dbReference>
<reference evidence="10 11" key="1">
    <citation type="submission" date="2020-08" db="EMBL/GenBank/DDBJ databases">
        <title>Novel species isolated from subtropical streams in China.</title>
        <authorList>
            <person name="Lu H."/>
        </authorList>
    </citation>
    <scope>NUCLEOTIDE SEQUENCE [LARGE SCALE GENOMIC DNA]</scope>
    <source>
        <strain evidence="10 11">NL8W</strain>
    </source>
</reference>
<dbReference type="PROSITE" id="PS50887">
    <property type="entry name" value="GGDEF"/>
    <property type="match status" value="1"/>
</dbReference>
<feature type="domain" description="PAC" evidence="8">
    <location>
        <begin position="567"/>
        <end position="620"/>
    </location>
</feature>
<feature type="domain" description="PAC" evidence="8">
    <location>
        <begin position="691"/>
        <end position="744"/>
    </location>
</feature>
<evidence type="ECO:0000256" key="4">
    <source>
        <dbReference type="ARBA" id="ARBA00022989"/>
    </source>
</evidence>
<gene>
    <name evidence="10" type="ORF">H8L47_18550</name>
</gene>
<dbReference type="InterPro" id="IPR000160">
    <property type="entry name" value="GGDEF_dom"/>
</dbReference>
<dbReference type="EMBL" id="JACOFX010000011">
    <property type="protein sequence ID" value="MBC3909567.1"/>
    <property type="molecule type" value="Genomic_DNA"/>
</dbReference>
<evidence type="ECO:0000313" key="10">
    <source>
        <dbReference type="EMBL" id="MBC3909567.1"/>
    </source>
</evidence>
<evidence type="ECO:0000256" key="2">
    <source>
        <dbReference type="ARBA" id="ARBA00022475"/>
    </source>
</evidence>
<evidence type="ECO:0000259" key="8">
    <source>
        <dbReference type="PROSITE" id="PS50113"/>
    </source>
</evidence>
<name>A0ABR6ZCU6_9BURK</name>
<evidence type="ECO:0000259" key="9">
    <source>
        <dbReference type="PROSITE" id="PS50887"/>
    </source>
</evidence>
<feature type="domain" description="PAS" evidence="7">
    <location>
        <begin position="372"/>
        <end position="443"/>
    </location>
</feature>
<dbReference type="InterPro" id="IPR043128">
    <property type="entry name" value="Rev_trsase/Diguanyl_cyclase"/>
</dbReference>
<evidence type="ECO:0000256" key="1">
    <source>
        <dbReference type="ARBA" id="ARBA00004651"/>
    </source>
</evidence>
<sequence>MSSSRFSRFRDISLKTRLTMAVAVFFVISLALLSWLATSVSEQALEKLIVARQNSVILAMANEVDQKVELRKNALILLATDLPTDDAGKEQLQEFMSHQKSLGGLFDNLAVIDLQGELAAVLHGADDRGKINLAGRDYFQEVLKHKKLFISPPQKGTSSSRPLIVMCVPVFDGNSQLRYVLAGIIELEQDSFLADLTSTKIGGNGYFYVTTQQGIFVAHPESSRILADSHVRPDKHPLPKAAYVALEGSLISRDSKNDEAILSYRRLKSVDWIIAAAYPSNEAFVIIADVRKKITLASSGLLMILLLLGWWFMYWQLKPLQHLRNKVNNAVPDWMDTLQEKIYPKDEIGDLAKAFDDAMAKRRAAEAALSASENKLRLIADNMSAFIGYIDHEEKYTFANKRISHLSHMEPAEVIGKSMREVATPEIYDRIVRPHVVKVLNGEWTRYERRIQRYGHWEWDRVTYAPDFNKSGHVDGFFVLVEDITEFKRVQDELMRSEERVRTITDNVPAMIAYIDANERYQFCNRNYGQIPGLEPGNLLGKTIAEVFGEQTYIELKSKIQQALHGEKVSFERYAPERNIKRFLQYEYVPDINEKGETLGYYSMVIDITARKEAELKLAASEGLLRTIADNIPAFVSLIDTENRYQFINRPYETWFDLPLPQIRCQPVSSLLSGTMLQEHQTHYKLAMAGEKTEFETEISIAGQTGYYHATYVPQYDESGKVVGVNTLINDISDAKAVEKQLLALARFDTLTGLPNRNQINERMEQASARSQRNGRLMAVMFLDVDKFKRINDSLGHHAGDLVLQEFANRLRHCIRQTDLAGRLAGDEFVIVLEGLNMHSEADMVAGKIVQAMTTPFNIETNSLMVTASIGVAISSEKNAGANELLKKADEALYMAKNAGRNNFKVLQLD</sequence>